<organism evidence="1 2">
    <name type="scientific">Thermalbibacter longus</name>
    <dbReference type="NCBI Taxonomy" id="2951981"/>
    <lineage>
        <taxon>Bacteria</taxon>
        <taxon>Pseudomonadati</taxon>
        <taxon>Thermomicrobiota</taxon>
        <taxon>Thermomicrobia</taxon>
        <taxon>Thermomicrobiales</taxon>
        <taxon>Thermomicrobiaceae</taxon>
        <taxon>Thermalbibacter</taxon>
    </lineage>
</organism>
<name>A0AA41WE60_9BACT</name>
<sequence>MRPRQGSRDDAALVALVAEAERAARALVALLDHPDPSVQRRAACLILDLLGIGRR</sequence>
<keyword evidence="2" id="KW-1185">Reference proteome</keyword>
<dbReference type="AlphaFoldDB" id="A0AA41WE60"/>
<accession>A0AA41WE60</accession>
<comment type="caution">
    <text evidence="1">The sequence shown here is derived from an EMBL/GenBank/DDBJ whole genome shotgun (WGS) entry which is preliminary data.</text>
</comment>
<dbReference type="RefSeq" id="WP_284058200.1">
    <property type="nucleotide sequence ID" value="NZ_JAMSLR010000014.1"/>
</dbReference>
<evidence type="ECO:0000313" key="1">
    <source>
        <dbReference type="EMBL" id="MCM8750412.1"/>
    </source>
</evidence>
<dbReference type="InterPro" id="IPR016024">
    <property type="entry name" value="ARM-type_fold"/>
</dbReference>
<proteinExistence type="predicted"/>
<evidence type="ECO:0000313" key="2">
    <source>
        <dbReference type="Proteomes" id="UP001165306"/>
    </source>
</evidence>
<protein>
    <submittedName>
        <fullName evidence="1">Uncharacterized protein</fullName>
    </submittedName>
</protein>
<dbReference type="SUPFAM" id="SSF48371">
    <property type="entry name" value="ARM repeat"/>
    <property type="match status" value="1"/>
</dbReference>
<dbReference type="EMBL" id="JAMSLR010000014">
    <property type="protein sequence ID" value="MCM8750412.1"/>
    <property type="molecule type" value="Genomic_DNA"/>
</dbReference>
<reference evidence="1" key="1">
    <citation type="submission" date="2022-06" db="EMBL/GenBank/DDBJ databases">
        <title>CFH 74404 Thermomicrobiaceae sp.</title>
        <authorList>
            <person name="Ming H."/>
            <person name="Li W.-J."/>
            <person name="Zhao Z."/>
        </authorList>
    </citation>
    <scope>NUCLEOTIDE SEQUENCE</scope>
    <source>
        <strain evidence="1">CFH 74404</strain>
    </source>
</reference>
<dbReference type="Proteomes" id="UP001165306">
    <property type="component" value="Unassembled WGS sequence"/>
</dbReference>
<gene>
    <name evidence="1" type="ORF">NET02_14775</name>
</gene>